<dbReference type="GO" id="GO:0006420">
    <property type="term" value="P:arginyl-tRNA aminoacylation"/>
    <property type="evidence" value="ECO:0007669"/>
    <property type="project" value="InterPro"/>
</dbReference>
<dbReference type="GO" id="GO:0032543">
    <property type="term" value="P:mitochondrial translation"/>
    <property type="evidence" value="ECO:0007669"/>
    <property type="project" value="TreeGrafter"/>
</dbReference>
<dbReference type="Proteomes" id="UP001150569">
    <property type="component" value="Unassembled WGS sequence"/>
</dbReference>
<evidence type="ECO:0000256" key="4">
    <source>
        <dbReference type="ARBA" id="ARBA00022741"/>
    </source>
</evidence>
<dbReference type="SUPFAM" id="SSF47323">
    <property type="entry name" value="Anticodon-binding domain of a subclass of class I aminoacyl-tRNA synthetases"/>
    <property type="match status" value="1"/>
</dbReference>
<dbReference type="PANTHER" id="PTHR11956:SF11">
    <property type="entry name" value="ARGININE--TRNA LIGASE, MITOCHONDRIAL-RELATED"/>
    <property type="match status" value="1"/>
</dbReference>
<dbReference type="OrthoDB" id="68056at2759"/>
<comment type="catalytic activity">
    <reaction evidence="9">
        <text>tRNA(Arg) + L-arginine + ATP = L-arginyl-tRNA(Arg) + AMP + diphosphate</text>
        <dbReference type="Rhea" id="RHEA:20301"/>
        <dbReference type="Rhea" id="RHEA-COMP:9658"/>
        <dbReference type="Rhea" id="RHEA-COMP:9673"/>
        <dbReference type="ChEBI" id="CHEBI:30616"/>
        <dbReference type="ChEBI" id="CHEBI:32682"/>
        <dbReference type="ChEBI" id="CHEBI:33019"/>
        <dbReference type="ChEBI" id="CHEBI:78442"/>
        <dbReference type="ChEBI" id="CHEBI:78513"/>
        <dbReference type="ChEBI" id="CHEBI:456215"/>
        <dbReference type="EC" id="6.1.1.19"/>
    </reaction>
</comment>
<dbReference type="PRINTS" id="PR01038">
    <property type="entry name" value="TRNASYNTHARG"/>
</dbReference>
<keyword evidence="4 10" id="KW-0547">Nucleotide-binding</keyword>
<evidence type="ECO:0000256" key="5">
    <source>
        <dbReference type="ARBA" id="ARBA00022840"/>
    </source>
</evidence>
<dbReference type="HAMAP" id="MF_00123">
    <property type="entry name" value="Arg_tRNA_synth"/>
    <property type="match status" value="1"/>
</dbReference>
<evidence type="ECO:0000313" key="14">
    <source>
        <dbReference type="EMBL" id="KAJ1910248.1"/>
    </source>
</evidence>
<dbReference type="SMART" id="SM00836">
    <property type="entry name" value="DALR_1"/>
    <property type="match status" value="1"/>
</dbReference>
<dbReference type="CDD" id="cd07956">
    <property type="entry name" value="Anticodon_Ia_Arg"/>
    <property type="match status" value="1"/>
</dbReference>
<dbReference type="Gene3D" id="1.10.730.10">
    <property type="entry name" value="Isoleucyl-tRNA Synthetase, Domain 1"/>
    <property type="match status" value="1"/>
</dbReference>
<dbReference type="CDD" id="cd00671">
    <property type="entry name" value="ArgRS_core"/>
    <property type="match status" value="1"/>
</dbReference>
<dbReference type="SMART" id="SM01016">
    <property type="entry name" value="Arg_tRNA_synt_N"/>
    <property type="match status" value="1"/>
</dbReference>
<dbReference type="PANTHER" id="PTHR11956">
    <property type="entry name" value="ARGINYL-TRNA SYNTHETASE"/>
    <property type="match status" value="1"/>
</dbReference>
<reference evidence="14" key="1">
    <citation type="submission" date="2022-07" db="EMBL/GenBank/DDBJ databases">
        <title>Phylogenomic reconstructions and comparative analyses of Kickxellomycotina fungi.</title>
        <authorList>
            <person name="Reynolds N.K."/>
            <person name="Stajich J.E."/>
            <person name="Barry K."/>
            <person name="Grigoriev I.V."/>
            <person name="Crous P."/>
            <person name="Smith M.E."/>
        </authorList>
    </citation>
    <scope>NUCLEOTIDE SEQUENCE</scope>
    <source>
        <strain evidence="14">RSA 861</strain>
    </source>
</reference>
<feature type="domain" description="Arginyl tRNA synthetase N-terminal" evidence="13">
    <location>
        <begin position="3"/>
        <end position="83"/>
    </location>
</feature>
<gene>
    <name evidence="14" type="primary">SYR1_4</name>
    <name evidence="14" type="ORF">IWQ60_010754</name>
</gene>
<protein>
    <recommendedName>
        <fullName evidence="2">arginine--tRNA ligase</fullName>
        <ecNumber evidence="2">6.1.1.19</ecNumber>
    </recommendedName>
    <alternativeName>
        <fullName evidence="8">Arginyl-tRNA synthetase</fullName>
    </alternativeName>
</protein>
<evidence type="ECO:0000256" key="7">
    <source>
        <dbReference type="ARBA" id="ARBA00023146"/>
    </source>
</evidence>
<dbReference type="InterPro" id="IPR036695">
    <property type="entry name" value="Arg-tRNA-synth_N_sf"/>
</dbReference>
<keyword evidence="6 10" id="KW-0648">Protein biosynthesis</keyword>
<dbReference type="GO" id="GO:0004814">
    <property type="term" value="F:arginine-tRNA ligase activity"/>
    <property type="evidence" value="ECO:0007669"/>
    <property type="project" value="UniProtKB-EC"/>
</dbReference>
<keyword evidence="11" id="KW-0175">Coiled coil</keyword>
<dbReference type="InterPro" id="IPR035684">
    <property type="entry name" value="ArgRS_core"/>
</dbReference>
<accession>A0A9W7ZPP2</accession>
<evidence type="ECO:0000256" key="6">
    <source>
        <dbReference type="ARBA" id="ARBA00022917"/>
    </source>
</evidence>
<name>A0A9W7ZPP2_9FUNG</name>
<keyword evidence="7 10" id="KW-0030">Aminoacyl-tRNA synthetase</keyword>
<feature type="coiled-coil region" evidence="11">
    <location>
        <begin position="374"/>
        <end position="401"/>
    </location>
</feature>
<dbReference type="InterPro" id="IPR009080">
    <property type="entry name" value="tRNAsynth_Ia_anticodon-bd"/>
</dbReference>
<organism evidence="14 15">
    <name type="scientific">Tieghemiomyces parasiticus</name>
    <dbReference type="NCBI Taxonomy" id="78921"/>
    <lineage>
        <taxon>Eukaryota</taxon>
        <taxon>Fungi</taxon>
        <taxon>Fungi incertae sedis</taxon>
        <taxon>Zoopagomycota</taxon>
        <taxon>Kickxellomycotina</taxon>
        <taxon>Dimargaritomycetes</taxon>
        <taxon>Dimargaritales</taxon>
        <taxon>Dimargaritaceae</taxon>
        <taxon>Tieghemiomyces</taxon>
    </lineage>
</organism>
<dbReference type="FunFam" id="3.40.50.620:FF:000058">
    <property type="entry name" value="Mitochondrial arginyl-tRNA synthetase"/>
    <property type="match status" value="1"/>
</dbReference>
<sequence length="564" mass="63978">MFDFFKREIAEALAPLAGLDTKVLFNAIEYPKIAEHGDLAVAIPRLRLKGNPKAIAEEWVSKFQPTAHVVSCSAAGPFINFRINRPQLAKLVLDEVYERKEAFGTNDSNRGKRAIVEFSSPNIAKPFHAGHLRGTIIGNFVRNALVANGWEVIAMNYLGDWGKQYGLLAVGFERYGSDEALATDPIHHLYEVYVKINRDAEEDPAIHDQARAYFKRMEDGDESALALWQRFRDMSIEKYRATYDRLNINFDVYSGESQVTYGMKQAMELLEARGLVEESEGAKIIDLEKYKMGKAVLQKKDGTTLYLTRDMGAAIERWDKYEFDAIFYLVASQQDLHLQQLFKILQLLELPYADRFRHINFGLVTGMSTRKGTAVFLQDMLEQTKDKMQEVMRANEDKYAQIEDPERVADVVGMSAITVQDMSAKRIRNYDFNWQRMFSFEGDTGPYLQYAHARLCSIERNSDLVIRRDDVDLTLLAEPAAGDIIDHIARYPALVASLPAQFEPVNVVGYAFKISHLVSSAYEVLRVNGAPADVAQARLLLYWAARVTLGNAMRLIGLIPLERM</sequence>
<comment type="similarity">
    <text evidence="1 10">Belongs to the class-I aminoacyl-tRNA synthetase family.</text>
</comment>
<keyword evidence="15" id="KW-1185">Reference proteome</keyword>
<evidence type="ECO:0000256" key="3">
    <source>
        <dbReference type="ARBA" id="ARBA00022598"/>
    </source>
</evidence>
<dbReference type="AlphaFoldDB" id="A0A9W7ZPP2"/>
<dbReference type="InterPro" id="IPR001278">
    <property type="entry name" value="Arg-tRNA-ligase"/>
</dbReference>
<dbReference type="GO" id="GO:0005739">
    <property type="term" value="C:mitochondrion"/>
    <property type="evidence" value="ECO:0007669"/>
    <property type="project" value="TreeGrafter"/>
</dbReference>
<dbReference type="SUPFAM" id="SSF55190">
    <property type="entry name" value="Arginyl-tRNA synthetase (ArgRS), N-terminal 'additional' domain"/>
    <property type="match status" value="1"/>
</dbReference>
<evidence type="ECO:0000259" key="12">
    <source>
        <dbReference type="SMART" id="SM00836"/>
    </source>
</evidence>
<dbReference type="SUPFAM" id="SSF52374">
    <property type="entry name" value="Nucleotidylyl transferase"/>
    <property type="match status" value="1"/>
</dbReference>
<dbReference type="NCBIfam" id="TIGR00456">
    <property type="entry name" value="argS"/>
    <property type="match status" value="1"/>
</dbReference>
<dbReference type="FunFam" id="1.10.730.10:FF:000006">
    <property type="entry name" value="Arginyl-tRNA synthetase 2, mitochondrial"/>
    <property type="match status" value="1"/>
</dbReference>
<dbReference type="Gene3D" id="3.30.1360.70">
    <property type="entry name" value="Arginyl tRNA synthetase N-terminal domain"/>
    <property type="match status" value="1"/>
</dbReference>
<comment type="caution">
    <text evidence="14">The sequence shown here is derived from an EMBL/GenBank/DDBJ whole genome shotgun (WGS) entry which is preliminary data.</text>
</comment>
<keyword evidence="3 10" id="KW-0436">Ligase</keyword>
<dbReference type="Pfam" id="PF03485">
    <property type="entry name" value="Arg_tRNA_synt_N"/>
    <property type="match status" value="1"/>
</dbReference>
<evidence type="ECO:0000256" key="9">
    <source>
        <dbReference type="ARBA" id="ARBA00049339"/>
    </source>
</evidence>
<feature type="domain" description="DALR anticodon binding" evidence="12">
    <location>
        <begin position="448"/>
        <end position="564"/>
    </location>
</feature>
<dbReference type="Pfam" id="PF05746">
    <property type="entry name" value="DALR_1"/>
    <property type="match status" value="1"/>
</dbReference>
<dbReference type="PROSITE" id="PS00178">
    <property type="entry name" value="AA_TRNA_LIGASE_I"/>
    <property type="match status" value="1"/>
</dbReference>
<dbReference type="EMBL" id="JANBPT010001076">
    <property type="protein sequence ID" value="KAJ1910248.1"/>
    <property type="molecule type" value="Genomic_DNA"/>
</dbReference>
<evidence type="ECO:0000256" key="2">
    <source>
        <dbReference type="ARBA" id="ARBA00012837"/>
    </source>
</evidence>
<evidence type="ECO:0000256" key="11">
    <source>
        <dbReference type="SAM" id="Coils"/>
    </source>
</evidence>
<evidence type="ECO:0000256" key="8">
    <source>
        <dbReference type="ARBA" id="ARBA00033033"/>
    </source>
</evidence>
<dbReference type="InterPro" id="IPR005148">
    <property type="entry name" value="Arg-tRNA-synth_N"/>
</dbReference>
<dbReference type="InterPro" id="IPR008909">
    <property type="entry name" value="DALR_anticod-bd"/>
</dbReference>
<keyword evidence="5 10" id="KW-0067">ATP-binding</keyword>
<dbReference type="Gene3D" id="3.40.50.620">
    <property type="entry name" value="HUPs"/>
    <property type="match status" value="1"/>
</dbReference>
<dbReference type="Pfam" id="PF00750">
    <property type="entry name" value="tRNA-synt_1d"/>
    <property type="match status" value="1"/>
</dbReference>
<evidence type="ECO:0000259" key="13">
    <source>
        <dbReference type="SMART" id="SM01016"/>
    </source>
</evidence>
<evidence type="ECO:0000256" key="10">
    <source>
        <dbReference type="RuleBase" id="RU363038"/>
    </source>
</evidence>
<dbReference type="GO" id="GO:0005524">
    <property type="term" value="F:ATP binding"/>
    <property type="evidence" value="ECO:0007669"/>
    <property type="project" value="UniProtKB-KW"/>
</dbReference>
<evidence type="ECO:0000256" key="1">
    <source>
        <dbReference type="ARBA" id="ARBA00005594"/>
    </source>
</evidence>
<evidence type="ECO:0000313" key="15">
    <source>
        <dbReference type="Proteomes" id="UP001150569"/>
    </source>
</evidence>
<dbReference type="InterPro" id="IPR014729">
    <property type="entry name" value="Rossmann-like_a/b/a_fold"/>
</dbReference>
<dbReference type="EC" id="6.1.1.19" evidence="2"/>
<dbReference type="InterPro" id="IPR001412">
    <property type="entry name" value="aa-tRNA-synth_I_CS"/>
</dbReference>
<proteinExistence type="inferred from homology"/>